<dbReference type="Pfam" id="PF01022">
    <property type="entry name" value="HTH_5"/>
    <property type="match status" value="1"/>
</dbReference>
<keyword evidence="6" id="KW-1185">Reference proteome</keyword>
<dbReference type="InterPro" id="IPR001845">
    <property type="entry name" value="HTH_ArsR_DNA-bd_dom"/>
</dbReference>
<feature type="domain" description="HTH arsR-type" evidence="4">
    <location>
        <begin position="250"/>
        <end position="321"/>
    </location>
</feature>
<evidence type="ECO:0000313" key="6">
    <source>
        <dbReference type="Proteomes" id="UP001571476"/>
    </source>
</evidence>
<dbReference type="CDD" id="cd00090">
    <property type="entry name" value="HTH_ARSR"/>
    <property type="match status" value="1"/>
</dbReference>
<dbReference type="RefSeq" id="WP_372566607.1">
    <property type="nucleotide sequence ID" value="NZ_JBGOSP010000042.1"/>
</dbReference>
<dbReference type="InterPro" id="IPR011991">
    <property type="entry name" value="ArsR-like_HTH"/>
</dbReference>
<protein>
    <submittedName>
        <fullName evidence="5">ArsR/SmtB family transcription factor</fullName>
    </submittedName>
</protein>
<evidence type="ECO:0000256" key="3">
    <source>
        <dbReference type="ARBA" id="ARBA00023163"/>
    </source>
</evidence>
<evidence type="ECO:0000259" key="4">
    <source>
        <dbReference type="SMART" id="SM00418"/>
    </source>
</evidence>
<dbReference type="PANTHER" id="PTHR43132:SF6">
    <property type="entry name" value="HTH-TYPE TRANSCRIPTIONAL REPRESSOR CZRA"/>
    <property type="match status" value="1"/>
</dbReference>
<sequence>MLRFEVSVEDLLRSRFALSPAMDLCLLLRSLAGQDRPLPRAWATRLLPAFERLRRETELNAVLALQTPQGGPNFVAPPPRGLNQTWADDLAMIRATPLEAARHEFATTATGPSARDPRVRAVLDSTDAVSRIAEAMDQAWHELLAPDWPQLRTLCERDVVHRVGVIGEQGWATTIESLHPGIVWRAGGIEIGFFRGGTVRLVGDGLLLIPSVFVGNIAAHLEDPWPRTLVYPARGTAALWGEQETVPQPDALTALVGRARARLLVALDAPASTSHLARSLAMAPGAVGDHLAILRGAGLLVRARSGRSVLYRRTPLGEALVGGSISRHQDRLGKAGRDSFTS</sequence>
<evidence type="ECO:0000256" key="2">
    <source>
        <dbReference type="ARBA" id="ARBA00023125"/>
    </source>
</evidence>
<reference evidence="5 6" key="1">
    <citation type="submission" date="2024-08" db="EMBL/GenBank/DDBJ databases">
        <title>Genome sequence of Streptomyces aureus CACIA-1.46HGO.</title>
        <authorList>
            <person name="Evangelista-Martinez Z."/>
        </authorList>
    </citation>
    <scope>NUCLEOTIDE SEQUENCE [LARGE SCALE GENOMIC DNA]</scope>
    <source>
        <strain evidence="5 6">CACIA-1.46HGO</strain>
    </source>
</reference>
<comment type="caution">
    <text evidence="5">The sequence shown here is derived from an EMBL/GenBank/DDBJ whole genome shotgun (WGS) entry which is preliminary data.</text>
</comment>
<name>A0ABV4SWQ7_9ACTN</name>
<evidence type="ECO:0000313" key="5">
    <source>
        <dbReference type="EMBL" id="MFA3842688.1"/>
    </source>
</evidence>
<dbReference type="Gene3D" id="1.10.10.10">
    <property type="entry name" value="Winged helix-like DNA-binding domain superfamily/Winged helix DNA-binding domain"/>
    <property type="match status" value="1"/>
</dbReference>
<keyword evidence="2" id="KW-0238">DNA-binding</keyword>
<dbReference type="SUPFAM" id="SSF46785">
    <property type="entry name" value="Winged helix' DNA-binding domain"/>
    <property type="match status" value="1"/>
</dbReference>
<dbReference type="InterPro" id="IPR036388">
    <property type="entry name" value="WH-like_DNA-bd_sf"/>
</dbReference>
<evidence type="ECO:0000256" key="1">
    <source>
        <dbReference type="ARBA" id="ARBA00023015"/>
    </source>
</evidence>
<dbReference type="Proteomes" id="UP001571476">
    <property type="component" value="Unassembled WGS sequence"/>
</dbReference>
<dbReference type="InterPro" id="IPR036390">
    <property type="entry name" value="WH_DNA-bd_sf"/>
</dbReference>
<organism evidence="5 6">
    <name type="scientific">Streptomyces aureus</name>
    <dbReference type="NCBI Taxonomy" id="193461"/>
    <lineage>
        <taxon>Bacteria</taxon>
        <taxon>Bacillati</taxon>
        <taxon>Actinomycetota</taxon>
        <taxon>Actinomycetes</taxon>
        <taxon>Kitasatosporales</taxon>
        <taxon>Streptomycetaceae</taxon>
        <taxon>Streptomyces</taxon>
    </lineage>
</organism>
<dbReference type="InterPro" id="IPR051011">
    <property type="entry name" value="Metal_resp_trans_reg"/>
</dbReference>
<keyword evidence="3" id="KW-0804">Transcription</keyword>
<proteinExistence type="predicted"/>
<dbReference type="PANTHER" id="PTHR43132">
    <property type="entry name" value="ARSENICAL RESISTANCE OPERON REPRESSOR ARSR-RELATED"/>
    <property type="match status" value="1"/>
</dbReference>
<dbReference type="EMBL" id="JBGOSP010000042">
    <property type="protein sequence ID" value="MFA3842688.1"/>
    <property type="molecule type" value="Genomic_DNA"/>
</dbReference>
<dbReference type="SMART" id="SM00418">
    <property type="entry name" value="HTH_ARSR"/>
    <property type="match status" value="1"/>
</dbReference>
<gene>
    <name evidence="5" type="ORF">ACEG43_42130</name>
</gene>
<keyword evidence="1" id="KW-0805">Transcription regulation</keyword>
<accession>A0ABV4SWQ7</accession>